<proteinExistence type="predicted"/>
<comment type="caution">
    <text evidence="1">The sequence shown here is derived from an EMBL/GenBank/DDBJ whole genome shotgun (WGS) entry which is preliminary data.</text>
</comment>
<organism evidence="1 2">
    <name type="scientific">Ambispora gerdemannii</name>
    <dbReference type="NCBI Taxonomy" id="144530"/>
    <lineage>
        <taxon>Eukaryota</taxon>
        <taxon>Fungi</taxon>
        <taxon>Fungi incertae sedis</taxon>
        <taxon>Mucoromycota</taxon>
        <taxon>Glomeromycotina</taxon>
        <taxon>Glomeromycetes</taxon>
        <taxon>Archaeosporales</taxon>
        <taxon>Ambisporaceae</taxon>
        <taxon>Ambispora</taxon>
    </lineage>
</organism>
<sequence>TKLAQDIVDLIDPKIIFYVTATPKEEDELRARRLQSYYEVPREEVVQQGLIKEAIITQTEEDFQNLSGKDLDEKLLELGRKKREELKAEFKNLGKKINPLMLIQLPNDEKSLVERGERKKEEIVTEHLLRTGVPEHKIAK</sequence>
<dbReference type="Proteomes" id="UP000789831">
    <property type="component" value="Unassembled WGS sequence"/>
</dbReference>
<keyword evidence="2" id="KW-1185">Reference proteome</keyword>
<dbReference type="OrthoDB" id="10565090at2759"/>
<accession>A0A9N9ELD5</accession>
<reference evidence="1" key="1">
    <citation type="submission" date="2021-06" db="EMBL/GenBank/DDBJ databases">
        <authorList>
            <person name="Kallberg Y."/>
            <person name="Tangrot J."/>
            <person name="Rosling A."/>
        </authorList>
    </citation>
    <scope>NUCLEOTIDE SEQUENCE</scope>
    <source>
        <strain evidence="1">MT106</strain>
    </source>
</reference>
<gene>
    <name evidence="1" type="ORF">AGERDE_LOCUS12830</name>
</gene>
<name>A0A9N9ELD5_9GLOM</name>
<protein>
    <submittedName>
        <fullName evidence="1">3572_t:CDS:1</fullName>
    </submittedName>
</protein>
<evidence type="ECO:0000313" key="1">
    <source>
        <dbReference type="EMBL" id="CAG8684853.1"/>
    </source>
</evidence>
<feature type="non-terminal residue" evidence="1">
    <location>
        <position position="1"/>
    </location>
</feature>
<dbReference type="AlphaFoldDB" id="A0A9N9ELD5"/>
<evidence type="ECO:0000313" key="2">
    <source>
        <dbReference type="Proteomes" id="UP000789831"/>
    </source>
</evidence>
<dbReference type="EMBL" id="CAJVPL010011715">
    <property type="protein sequence ID" value="CAG8684853.1"/>
    <property type="molecule type" value="Genomic_DNA"/>
</dbReference>